<evidence type="ECO:0000256" key="5">
    <source>
        <dbReference type="SAM" id="Phobius"/>
    </source>
</evidence>
<feature type="transmembrane region" description="Helical" evidence="5">
    <location>
        <begin position="285"/>
        <end position="303"/>
    </location>
</feature>
<feature type="transmembrane region" description="Helical" evidence="5">
    <location>
        <begin position="372"/>
        <end position="391"/>
    </location>
</feature>
<dbReference type="InterPro" id="IPR011701">
    <property type="entry name" value="MFS"/>
</dbReference>
<dbReference type="InterPro" id="IPR036259">
    <property type="entry name" value="MFS_trans_sf"/>
</dbReference>
<evidence type="ECO:0000256" key="2">
    <source>
        <dbReference type="ARBA" id="ARBA00022692"/>
    </source>
</evidence>
<comment type="subcellular location">
    <subcellularLocation>
        <location evidence="1">Membrane</location>
        <topology evidence="1">Multi-pass membrane protein</topology>
    </subcellularLocation>
</comment>
<name>A0ABS9Z7E0_9HYPH</name>
<feature type="transmembrane region" description="Helical" evidence="5">
    <location>
        <begin position="309"/>
        <end position="332"/>
    </location>
</feature>
<dbReference type="Pfam" id="PF07690">
    <property type="entry name" value="MFS_1"/>
    <property type="match status" value="2"/>
</dbReference>
<gene>
    <name evidence="7" type="ORF">K2U94_12490</name>
</gene>
<dbReference type="PANTHER" id="PTHR23518:SF2">
    <property type="entry name" value="MAJOR FACILITATOR SUPERFAMILY TRANSPORTER"/>
    <property type="match status" value="1"/>
</dbReference>
<proteinExistence type="predicted"/>
<dbReference type="RefSeq" id="WP_243067519.1">
    <property type="nucleotide sequence ID" value="NZ_JAIVFK010000009.1"/>
</dbReference>
<feature type="transmembrane region" description="Helical" evidence="5">
    <location>
        <begin position="220"/>
        <end position="243"/>
    </location>
</feature>
<reference evidence="7" key="1">
    <citation type="journal article" date="2022" name="ISME J.">
        <title>Identification of active gaseous-alkane degraders at natural gas seeps.</title>
        <authorList>
            <person name="Farhan Ul Haque M."/>
            <person name="Hernandez M."/>
            <person name="Crombie A.T."/>
            <person name="Murrell J.C."/>
        </authorList>
    </citation>
    <scope>NUCLEOTIDE SEQUENCE</scope>
    <source>
        <strain evidence="7">PC2</strain>
    </source>
</reference>
<dbReference type="EMBL" id="JAIVFP010000001">
    <property type="protein sequence ID" value="MCI4683574.1"/>
    <property type="molecule type" value="Genomic_DNA"/>
</dbReference>
<feature type="transmembrane region" description="Helical" evidence="5">
    <location>
        <begin position="344"/>
        <end position="366"/>
    </location>
</feature>
<keyword evidence="3 5" id="KW-1133">Transmembrane helix</keyword>
<dbReference type="Proteomes" id="UP001139104">
    <property type="component" value="Unassembled WGS sequence"/>
</dbReference>
<accession>A0ABS9Z7E0</accession>
<dbReference type="PROSITE" id="PS50850">
    <property type="entry name" value="MFS"/>
    <property type="match status" value="1"/>
</dbReference>
<evidence type="ECO:0000256" key="3">
    <source>
        <dbReference type="ARBA" id="ARBA00022989"/>
    </source>
</evidence>
<sequence length="401" mass="42266">MTETKRESVLRRMPSGVWILGFVSLFMDISSEMIHSLLPLFMTTVLGADAVVVGLVEGAAESTAMIVKIFSGALSDYIGRRKALALFGYGLSALTKPFFAIAPNLGVVLAARLADRTGKGIRGAPRDAMVAGLAPPDMRGAAFGLRQALDTVGALLGPLLAVGLMLLTSDNFRVVFWVAAIPGILSVALLAFALREPAPAPGEKRSNPIRRENLRRLGGAYWRVVVIGAIFGLARFSEAFLVLRAAQTGIAIAYVPLVMAAMNVVYSLTAFPFGDLADRMDRRSLLAFGLVLLIAADVTLAAAHHWGLVLIGVGLWGAHMGATQGLLAAMVADSTPADLRGTGFGFFNLVQGSIALLASVLAGLLWERAGPAATFGAGALFCVLALVALAARWRGARQERR</sequence>
<protein>
    <submittedName>
        <fullName evidence="7">MFS transporter</fullName>
    </submittedName>
</protein>
<evidence type="ECO:0000313" key="7">
    <source>
        <dbReference type="EMBL" id="MCI4683574.1"/>
    </source>
</evidence>
<dbReference type="PANTHER" id="PTHR23518">
    <property type="entry name" value="C-METHYLTRANSFERASE"/>
    <property type="match status" value="1"/>
</dbReference>
<evidence type="ECO:0000259" key="6">
    <source>
        <dbReference type="PROSITE" id="PS50850"/>
    </source>
</evidence>
<feature type="domain" description="Major facilitator superfamily (MFS) profile" evidence="6">
    <location>
        <begin position="16"/>
        <end position="400"/>
    </location>
</feature>
<comment type="caution">
    <text evidence="7">The sequence shown here is derived from an EMBL/GenBank/DDBJ whole genome shotgun (WGS) entry which is preliminary data.</text>
</comment>
<organism evidence="7 8">
    <name type="scientific">Candidatus Rhodoblastus alkanivorans</name>
    <dbReference type="NCBI Taxonomy" id="2954117"/>
    <lineage>
        <taxon>Bacteria</taxon>
        <taxon>Pseudomonadati</taxon>
        <taxon>Pseudomonadota</taxon>
        <taxon>Alphaproteobacteria</taxon>
        <taxon>Hyphomicrobiales</taxon>
        <taxon>Rhodoblastaceae</taxon>
        <taxon>Rhodoblastus</taxon>
    </lineage>
</organism>
<dbReference type="CDD" id="cd17370">
    <property type="entry name" value="MFS_MJ1317_like"/>
    <property type="match status" value="1"/>
</dbReference>
<dbReference type="InterPro" id="IPR020846">
    <property type="entry name" value="MFS_dom"/>
</dbReference>
<keyword evidence="8" id="KW-1185">Reference proteome</keyword>
<evidence type="ECO:0000313" key="8">
    <source>
        <dbReference type="Proteomes" id="UP001139104"/>
    </source>
</evidence>
<dbReference type="Gene3D" id="1.20.1250.20">
    <property type="entry name" value="MFS general substrate transporter like domains"/>
    <property type="match status" value="2"/>
</dbReference>
<feature type="transmembrane region" description="Helical" evidence="5">
    <location>
        <begin position="174"/>
        <end position="194"/>
    </location>
</feature>
<dbReference type="InterPro" id="IPR005829">
    <property type="entry name" value="Sugar_transporter_CS"/>
</dbReference>
<dbReference type="PROSITE" id="PS00216">
    <property type="entry name" value="SUGAR_TRANSPORT_1"/>
    <property type="match status" value="1"/>
</dbReference>
<dbReference type="SUPFAM" id="SSF103473">
    <property type="entry name" value="MFS general substrate transporter"/>
    <property type="match status" value="1"/>
</dbReference>
<feature type="transmembrane region" description="Helical" evidence="5">
    <location>
        <begin position="249"/>
        <end position="273"/>
    </location>
</feature>
<keyword evidence="2 5" id="KW-0812">Transmembrane</keyword>
<feature type="transmembrane region" description="Helical" evidence="5">
    <location>
        <begin position="12"/>
        <end position="31"/>
    </location>
</feature>
<evidence type="ECO:0000256" key="4">
    <source>
        <dbReference type="ARBA" id="ARBA00023136"/>
    </source>
</evidence>
<keyword evidence="4 5" id="KW-0472">Membrane</keyword>
<evidence type="ECO:0000256" key="1">
    <source>
        <dbReference type="ARBA" id="ARBA00004141"/>
    </source>
</evidence>